<dbReference type="CDD" id="cd07067">
    <property type="entry name" value="HP_PGM_like"/>
    <property type="match status" value="1"/>
</dbReference>
<evidence type="ECO:0000256" key="3">
    <source>
        <dbReference type="PIRSR" id="PIRSR613078-1"/>
    </source>
</evidence>
<dbReference type="GO" id="GO:0006003">
    <property type="term" value="P:fructose 2,6-bisphosphate metabolic process"/>
    <property type="evidence" value="ECO:0007669"/>
    <property type="project" value="InterPro"/>
</dbReference>
<dbReference type="GO" id="GO:0005737">
    <property type="term" value="C:cytoplasm"/>
    <property type="evidence" value="ECO:0007669"/>
    <property type="project" value="TreeGrafter"/>
</dbReference>
<dbReference type="PROSITE" id="PS00175">
    <property type="entry name" value="PG_MUTASE"/>
    <property type="match status" value="1"/>
</dbReference>
<feature type="binding site" evidence="4">
    <location>
        <position position="63"/>
    </location>
    <ligand>
        <name>substrate</name>
    </ligand>
</feature>
<reference evidence="5 6" key="1">
    <citation type="submission" date="2016-08" db="EMBL/GenBank/DDBJ databases">
        <title>Genome of Bacillus solimangrovi GH2-4.</title>
        <authorList>
            <person name="Lim S."/>
            <person name="Kim B.-C."/>
        </authorList>
    </citation>
    <scope>NUCLEOTIDE SEQUENCE [LARGE SCALE GENOMIC DNA]</scope>
    <source>
        <strain evidence="5 6">GH2-4</strain>
    </source>
</reference>
<evidence type="ECO:0000256" key="2">
    <source>
        <dbReference type="ARBA" id="ARBA00023235"/>
    </source>
</evidence>
<dbReference type="SMART" id="SM00855">
    <property type="entry name" value="PGAM"/>
    <property type="match status" value="1"/>
</dbReference>
<dbReference type="InterPro" id="IPR013078">
    <property type="entry name" value="His_Pase_superF_clade-1"/>
</dbReference>
<proteinExistence type="predicted"/>
<dbReference type="STRING" id="1305675.BFG57_15415"/>
<dbReference type="Gene3D" id="3.40.50.1240">
    <property type="entry name" value="Phosphoglycerate mutase-like"/>
    <property type="match status" value="1"/>
</dbReference>
<dbReference type="EMBL" id="MJEH01000026">
    <property type="protein sequence ID" value="OEH92523.1"/>
    <property type="molecule type" value="Genomic_DNA"/>
</dbReference>
<feature type="binding site" evidence="4">
    <location>
        <begin position="9"/>
        <end position="16"/>
    </location>
    <ligand>
        <name>substrate</name>
    </ligand>
</feature>
<dbReference type="SUPFAM" id="SSF53254">
    <property type="entry name" value="Phosphoglycerate mutase-like"/>
    <property type="match status" value="1"/>
</dbReference>
<dbReference type="Pfam" id="PF00300">
    <property type="entry name" value="His_Phos_1"/>
    <property type="match status" value="1"/>
</dbReference>
<feature type="active site" description="Proton donor/acceptor" evidence="3">
    <location>
        <position position="90"/>
    </location>
</feature>
<keyword evidence="6" id="KW-1185">Reference proteome</keyword>
<dbReference type="OrthoDB" id="9782128at2"/>
<evidence type="ECO:0000313" key="5">
    <source>
        <dbReference type="EMBL" id="OEH92523.1"/>
    </source>
</evidence>
<dbReference type="InterPro" id="IPR050275">
    <property type="entry name" value="PGM_Phosphatase"/>
</dbReference>
<comment type="caution">
    <text evidence="5">The sequence shown here is derived from an EMBL/GenBank/DDBJ whole genome shotgun (WGS) entry which is preliminary data.</text>
</comment>
<sequence>MNQTIYLLRHGETVFNTQGRYQGELDSPLTTAGIDQVKSVSRLLKLLVDAPNEWTIYSSPLGRTIQSTKIICDTLGYDFNKVIIDNRIKEVSAGSWSGLTTKEIEATWPNLIKNTDSYNWYFKSPDGESYDTVVERASKWLDSIKDREKVIVISHGLMGRVLRGVYKQMDKDEALRLEVSQNAFFKLNNQDIERFCYEYEEL</sequence>
<evidence type="ECO:0000313" key="6">
    <source>
        <dbReference type="Proteomes" id="UP000095209"/>
    </source>
</evidence>
<accession>A0A1E5LEK7</accession>
<dbReference type="RefSeq" id="WP_069717448.1">
    <property type="nucleotide sequence ID" value="NZ_MJEH01000026.1"/>
</dbReference>
<dbReference type="GO" id="GO:0005524">
    <property type="term" value="F:ATP binding"/>
    <property type="evidence" value="ECO:0007669"/>
    <property type="project" value="InterPro"/>
</dbReference>
<keyword evidence="1" id="KW-0324">Glycolysis</keyword>
<dbReference type="PIRSF" id="PIRSF000709">
    <property type="entry name" value="6PFK_2-Ptase"/>
    <property type="match status" value="1"/>
</dbReference>
<dbReference type="InterPro" id="IPR001345">
    <property type="entry name" value="PG/BPGM_mutase_AS"/>
</dbReference>
<evidence type="ECO:0000256" key="1">
    <source>
        <dbReference type="ARBA" id="ARBA00023152"/>
    </source>
</evidence>
<dbReference type="GO" id="GO:0016791">
    <property type="term" value="F:phosphatase activity"/>
    <property type="evidence" value="ECO:0007669"/>
    <property type="project" value="TreeGrafter"/>
</dbReference>
<organism evidence="5 6">
    <name type="scientific">Bacillus solimangrovi</name>
    <dbReference type="NCBI Taxonomy" id="1305675"/>
    <lineage>
        <taxon>Bacteria</taxon>
        <taxon>Bacillati</taxon>
        <taxon>Bacillota</taxon>
        <taxon>Bacilli</taxon>
        <taxon>Bacillales</taxon>
        <taxon>Bacillaceae</taxon>
        <taxon>Bacillus</taxon>
    </lineage>
</organism>
<gene>
    <name evidence="5" type="ORF">BFG57_15415</name>
</gene>
<dbReference type="AlphaFoldDB" id="A0A1E5LEK7"/>
<dbReference type="InterPro" id="IPR003094">
    <property type="entry name" value="6Pfruct_kin"/>
</dbReference>
<evidence type="ECO:0000256" key="4">
    <source>
        <dbReference type="PIRSR" id="PIRSR613078-2"/>
    </source>
</evidence>
<dbReference type="PRINTS" id="PR00991">
    <property type="entry name" value="6PFRUCTKNASE"/>
</dbReference>
<feature type="active site" description="Tele-phosphohistidine intermediate" evidence="3">
    <location>
        <position position="10"/>
    </location>
</feature>
<dbReference type="Proteomes" id="UP000095209">
    <property type="component" value="Unassembled WGS sequence"/>
</dbReference>
<protein>
    <submittedName>
        <fullName evidence="5">Fructose-2,6-bisphosphatase</fullName>
    </submittedName>
</protein>
<name>A0A1E5LEK7_9BACI</name>
<dbReference type="PANTHER" id="PTHR48100:SF1">
    <property type="entry name" value="HISTIDINE PHOSPHATASE FAMILY PROTEIN-RELATED"/>
    <property type="match status" value="1"/>
</dbReference>
<dbReference type="PANTHER" id="PTHR48100">
    <property type="entry name" value="BROAD-SPECIFICITY PHOSPHATASE YOR283W-RELATED"/>
    <property type="match status" value="1"/>
</dbReference>
<dbReference type="InterPro" id="IPR029033">
    <property type="entry name" value="His_PPase_superfam"/>
</dbReference>
<keyword evidence="2" id="KW-0413">Isomerase</keyword>